<comment type="caution">
    <text evidence="2">The sequence shown here is derived from an EMBL/GenBank/DDBJ whole genome shotgun (WGS) entry which is preliminary data.</text>
</comment>
<dbReference type="EMBL" id="JOJR01000001">
    <property type="protein sequence ID" value="RCN53734.1"/>
    <property type="molecule type" value="Genomic_DNA"/>
</dbReference>
<evidence type="ECO:0000313" key="2">
    <source>
        <dbReference type="EMBL" id="RCN53734.1"/>
    </source>
</evidence>
<name>A0A368HAW5_ANCCA</name>
<keyword evidence="1" id="KW-0812">Transmembrane</keyword>
<keyword evidence="1" id="KW-0472">Membrane</keyword>
<sequence length="113" mass="13078">MSKSAPQELRLNVSYFYRDEESRRLITAEEATQLNITNEDDFYPRGEKYYECYVCHTFCRMSRTTLLAMLLFCTLAVAVIMVTIVLLCTFASLSLDDKVGFLSSLTHCFNYLL</sequence>
<keyword evidence="1" id="KW-1133">Transmembrane helix</keyword>
<evidence type="ECO:0000256" key="1">
    <source>
        <dbReference type="SAM" id="Phobius"/>
    </source>
</evidence>
<proteinExistence type="predicted"/>
<feature type="transmembrane region" description="Helical" evidence="1">
    <location>
        <begin position="66"/>
        <end position="93"/>
    </location>
</feature>
<protein>
    <submittedName>
        <fullName evidence="2">Uncharacterized protein</fullName>
    </submittedName>
</protein>
<gene>
    <name evidence="2" type="ORF">ANCCAN_00228</name>
</gene>
<accession>A0A368HAW5</accession>
<dbReference type="Proteomes" id="UP000252519">
    <property type="component" value="Unassembled WGS sequence"/>
</dbReference>
<keyword evidence="3" id="KW-1185">Reference proteome</keyword>
<reference evidence="2 3" key="1">
    <citation type="submission" date="2014-10" db="EMBL/GenBank/DDBJ databases">
        <title>Draft genome of the hookworm Ancylostoma caninum.</title>
        <authorList>
            <person name="Mitreva M."/>
        </authorList>
    </citation>
    <scope>NUCLEOTIDE SEQUENCE [LARGE SCALE GENOMIC DNA]</scope>
    <source>
        <strain evidence="2 3">Baltimore</strain>
    </source>
</reference>
<dbReference type="AlphaFoldDB" id="A0A368HAW5"/>
<organism evidence="2 3">
    <name type="scientific">Ancylostoma caninum</name>
    <name type="common">Dog hookworm</name>
    <dbReference type="NCBI Taxonomy" id="29170"/>
    <lineage>
        <taxon>Eukaryota</taxon>
        <taxon>Metazoa</taxon>
        <taxon>Ecdysozoa</taxon>
        <taxon>Nematoda</taxon>
        <taxon>Chromadorea</taxon>
        <taxon>Rhabditida</taxon>
        <taxon>Rhabditina</taxon>
        <taxon>Rhabditomorpha</taxon>
        <taxon>Strongyloidea</taxon>
        <taxon>Ancylostomatidae</taxon>
        <taxon>Ancylostomatinae</taxon>
        <taxon>Ancylostoma</taxon>
    </lineage>
</organism>
<evidence type="ECO:0000313" key="3">
    <source>
        <dbReference type="Proteomes" id="UP000252519"/>
    </source>
</evidence>
<dbReference type="OrthoDB" id="5813585at2759"/>